<dbReference type="Gene3D" id="3.40.50.300">
    <property type="entry name" value="P-loop containing nucleotide triphosphate hydrolases"/>
    <property type="match status" value="1"/>
</dbReference>
<evidence type="ECO:0000256" key="2">
    <source>
        <dbReference type="ARBA" id="ARBA00022614"/>
    </source>
</evidence>
<dbReference type="Pfam" id="PF25019">
    <property type="entry name" value="LRR_R13L1-DRL21"/>
    <property type="match status" value="1"/>
</dbReference>
<dbReference type="Gene3D" id="1.10.8.430">
    <property type="entry name" value="Helical domain of apoptotic protease-activating factors"/>
    <property type="match status" value="1"/>
</dbReference>
<reference evidence="9" key="1">
    <citation type="journal article" date="2019" name="Nat. Commun.">
        <title>Genome-wide association mapping of date palm fruit traits.</title>
        <authorList>
            <person name="Hazzouri K.M."/>
            <person name="Gros-Balthazard M."/>
            <person name="Flowers J.M."/>
            <person name="Copetti D."/>
            <person name="Lemansour A."/>
            <person name="Lebrun M."/>
            <person name="Masmoudi K."/>
            <person name="Ferrand S."/>
            <person name="Dhar M.I."/>
            <person name="Fresquez Z.A."/>
            <person name="Rosas U."/>
            <person name="Zhang J."/>
            <person name="Talag J."/>
            <person name="Lee S."/>
            <person name="Kudrna D."/>
            <person name="Powell R.F."/>
            <person name="Leitch I.J."/>
            <person name="Krueger R.R."/>
            <person name="Wing R.A."/>
            <person name="Amiri K.M.A."/>
            <person name="Purugganan M.D."/>
        </authorList>
    </citation>
    <scope>NUCLEOTIDE SEQUENCE [LARGE SCALE GENOMIC DNA]</scope>
    <source>
        <strain evidence="9">cv. Khalas</strain>
    </source>
</reference>
<dbReference type="GeneID" id="120113324"/>
<protein>
    <submittedName>
        <fullName evidence="10">Disease resistance protein RGA3</fullName>
    </submittedName>
</protein>
<accession>A0A8B9AV81</accession>
<reference evidence="10" key="2">
    <citation type="submission" date="2025-08" db="UniProtKB">
        <authorList>
            <consortium name="RefSeq"/>
        </authorList>
    </citation>
    <scope>IDENTIFICATION</scope>
    <source>
        <tissue evidence="10">Young leaves</tissue>
    </source>
</reference>
<dbReference type="Pfam" id="PF00931">
    <property type="entry name" value="NB-ARC"/>
    <property type="match status" value="1"/>
</dbReference>
<evidence type="ECO:0000259" key="8">
    <source>
        <dbReference type="Pfam" id="PF25019"/>
    </source>
</evidence>
<proteinExistence type="inferred from homology"/>
<keyword evidence="5" id="KW-0611">Plant defense</keyword>
<feature type="domain" description="Disease resistance N-terminal" evidence="7">
    <location>
        <begin position="31"/>
        <end position="105"/>
    </location>
</feature>
<dbReference type="SUPFAM" id="SSF52058">
    <property type="entry name" value="L domain-like"/>
    <property type="match status" value="1"/>
</dbReference>
<evidence type="ECO:0000256" key="1">
    <source>
        <dbReference type="ARBA" id="ARBA00008894"/>
    </source>
</evidence>
<dbReference type="SUPFAM" id="SSF52540">
    <property type="entry name" value="P-loop containing nucleoside triphosphate hydrolases"/>
    <property type="match status" value="1"/>
</dbReference>
<dbReference type="InterPro" id="IPR041118">
    <property type="entry name" value="Rx_N"/>
</dbReference>
<evidence type="ECO:0000313" key="10">
    <source>
        <dbReference type="RefSeq" id="XP_038990390.1"/>
    </source>
</evidence>
<dbReference type="RefSeq" id="XP_038990390.1">
    <property type="nucleotide sequence ID" value="XM_039134462.1"/>
</dbReference>
<organism evidence="9 10">
    <name type="scientific">Phoenix dactylifera</name>
    <name type="common">Date palm</name>
    <dbReference type="NCBI Taxonomy" id="42345"/>
    <lineage>
        <taxon>Eukaryota</taxon>
        <taxon>Viridiplantae</taxon>
        <taxon>Streptophyta</taxon>
        <taxon>Embryophyta</taxon>
        <taxon>Tracheophyta</taxon>
        <taxon>Spermatophyta</taxon>
        <taxon>Magnoliopsida</taxon>
        <taxon>Liliopsida</taxon>
        <taxon>Arecaceae</taxon>
        <taxon>Coryphoideae</taxon>
        <taxon>Phoeniceae</taxon>
        <taxon>Phoenix</taxon>
    </lineage>
</organism>
<dbReference type="GO" id="GO:0098542">
    <property type="term" value="P:defense response to other organism"/>
    <property type="evidence" value="ECO:0007669"/>
    <property type="project" value="TreeGrafter"/>
</dbReference>
<keyword evidence="9" id="KW-1185">Reference proteome</keyword>
<dbReference type="InterPro" id="IPR027417">
    <property type="entry name" value="P-loop_NTPase"/>
</dbReference>
<dbReference type="OrthoDB" id="639797at2759"/>
<evidence type="ECO:0000256" key="3">
    <source>
        <dbReference type="ARBA" id="ARBA00022737"/>
    </source>
</evidence>
<dbReference type="InterPro" id="IPR044974">
    <property type="entry name" value="Disease_R_plants"/>
</dbReference>
<evidence type="ECO:0000259" key="7">
    <source>
        <dbReference type="Pfam" id="PF18052"/>
    </source>
</evidence>
<dbReference type="InterPro" id="IPR002182">
    <property type="entry name" value="NB-ARC"/>
</dbReference>
<dbReference type="GO" id="GO:0043531">
    <property type="term" value="F:ADP binding"/>
    <property type="evidence" value="ECO:0007669"/>
    <property type="project" value="InterPro"/>
</dbReference>
<keyword evidence="4" id="KW-0547">Nucleotide-binding</keyword>
<evidence type="ECO:0000259" key="6">
    <source>
        <dbReference type="Pfam" id="PF00931"/>
    </source>
</evidence>
<dbReference type="InterPro" id="IPR042197">
    <property type="entry name" value="Apaf_helical"/>
</dbReference>
<evidence type="ECO:0000313" key="9">
    <source>
        <dbReference type="Proteomes" id="UP000228380"/>
    </source>
</evidence>
<sequence length="698" mass="79239">MGPELVIAGWLASAATSQLLGLAISYIKERPVWLSMKKQLKKLHAALQRIQAVVERVKKLQVINGCNPAEEAWLWQLKDAMDEARDVLDELEYYKLKEKVKSRGKKVRPTASDRTKKIIRCTAFAFKQGRHLKKKLNRAVKNLDHVADSAGDFLKLHDLLNEQGARRQQIVPPESGCLVTEDKVFGREKEMTKIVGWLKMPESCEHGSNVKNVVVLPIVGAAGMGKTTLAQHVYREGKGSFDLSMRVCVSNNFDAAGIMKKIVRAATRTNPQAEELSTLQEILTEKLESSKFLLVLDDVWNDDDRKKWEDLVAPLKKGKQGSKILLTTRMNLVEEMIVKRHAFAGVNPDDHGKLQRIGDQIAKKLWGSPLGAKVVGGMLNSNLNFEFWKEVLENGVFNSIQNEDFQPVLRFSYIQFSPQLQRCFRYCSIFPQDYLFERDELVRMWMAAGWDVMVNKVLKGFKNLRVLKLESSATCKHRSLNAIGDLKHLRYLHLDKIVDTTPLTKSVYKLYHLQTMIVLCLDPSTKRIGEGMKSLINLRHLILPSVAIPTIAKIGKLTSLQELDKFHVREGNGCKIGELKHLRELRGELHIKNLENVRSCEDAREAELHNKEHLRTLVLQWDTNSSSTSEVAANVIDGLRPHFCLADLKIIGYSGACPPCWLETRYLAMLESITLSNCKELELLPPLEELPFLKFLLK</sequence>
<feature type="domain" description="NB-ARC" evidence="6">
    <location>
        <begin position="188"/>
        <end position="338"/>
    </location>
</feature>
<dbReference type="InterPro" id="IPR056789">
    <property type="entry name" value="LRR_R13L1-DRL21"/>
</dbReference>
<keyword evidence="3" id="KW-0677">Repeat</keyword>
<dbReference type="PANTHER" id="PTHR23155:SF1241">
    <property type="entry name" value="DISEASE RESISTANCE RPP13-LIKE PROTEIN 1-RELATED"/>
    <property type="match status" value="1"/>
</dbReference>
<dbReference type="Proteomes" id="UP000228380">
    <property type="component" value="Chromosome 15"/>
</dbReference>
<evidence type="ECO:0000256" key="4">
    <source>
        <dbReference type="ARBA" id="ARBA00022741"/>
    </source>
</evidence>
<dbReference type="AlphaFoldDB" id="A0A8B9AV81"/>
<dbReference type="KEGG" id="pda:120113324"/>
<dbReference type="PANTHER" id="PTHR23155">
    <property type="entry name" value="DISEASE RESISTANCE PROTEIN RP"/>
    <property type="match status" value="1"/>
</dbReference>
<keyword evidence="2" id="KW-0433">Leucine-rich repeat</keyword>
<dbReference type="Gene3D" id="1.20.5.4130">
    <property type="match status" value="1"/>
</dbReference>
<gene>
    <name evidence="10" type="primary">LOC120113324</name>
</gene>
<feature type="domain" description="R13L1/DRL21-like LRR repeat region" evidence="8">
    <location>
        <begin position="576"/>
        <end position="696"/>
    </location>
</feature>
<evidence type="ECO:0000256" key="5">
    <source>
        <dbReference type="ARBA" id="ARBA00022821"/>
    </source>
</evidence>
<name>A0A8B9AV81_PHODC</name>
<comment type="similarity">
    <text evidence="1">Belongs to the disease resistance NB-LRR family.</text>
</comment>
<dbReference type="Gene3D" id="3.80.10.10">
    <property type="entry name" value="Ribonuclease Inhibitor"/>
    <property type="match status" value="1"/>
</dbReference>
<dbReference type="InterPro" id="IPR032675">
    <property type="entry name" value="LRR_dom_sf"/>
</dbReference>
<dbReference type="PRINTS" id="PR00364">
    <property type="entry name" value="DISEASERSIST"/>
</dbReference>
<dbReference type="Pfam" id="PF18052">
    <property type="entry name" value="Rx_N"/>
    <property type="match status" value="1"/>
</dbReference>